<dbReference type="AlphaFoldDB" id="A0A8J3I0B6"/>
<keyword evidence="2" id="KW-1133">Transmembrane helix</keyword>
<name>A0A8J3I0B6_9CHLR</name>
<organism evidence="3 4">
    <name type="scientific">Ktedonospora formicarum</name>
    <dbReference type="NCBI Taxonomy" id="2778364"/>
    <lineage>
        <taxon>Bacteria</taxon>
        <taxon>Bacillati</taxon>
        <taxon>Chloroflexota</taxon>
        <taxon>Ktedonobacteria</taxon>
        <taxon>Ktedonobacterales</taxon>
        <taxon>Ktedonobacteraceae</taxon>
        <taxon>Ktedonospora</taxon>
    </lineage>
</organism>
<reference evidence="3" key="1">
    <citation type="submission" date="2020-10" db="EMBL/GenBank/DDBJ databases">
        <title>Taxonomic study of unclassified bacteria belonging to the class Ktedonobacteria.</title>
        <authorList>
            <person name="Yabe S."/>
            <person name="Wang C.M."/>
            <person name="Zheng Y."/>
            <person name="Sakai Y."/>
            <person name="Cavaletti L."/>
            <person name="Monciardini P."/>
            <person name="Donadio S."/>
        </authorList>
    </citation>
    <scope>NUCLEOTIDE SEQUENCE</scope>
    <source>
        <strain evidence="3">SOSP1-1</strain>
    </source>
</reference>
<keyword evidence="4" id="KW-1185">Reference proteome</keyword>
<keyword evidence="2" id="KW-0472">Membrane</keyword>
<feature type="compositionally biased region" description="Basic and acidic residues" evidence="1">
    <location>
        <begin position="55"/>
        <end position="67"/>
    </location>
</feature>
<gene>
    <name evidence="3" type="ORF">KSX_13670</name>
</gene>
<dbReference type="EMBL" id="BNJF01000001">
    <property type="protein sequence ID" value="GHO43204.1"/>
    <property type="molecule type" value="Genomic_DNA"/>
</dbReference>
<dbReference type="Proteomes" id="UP000612362">
    <property type="component" value="Unassembled WGS sequence"/>
</dbReference>
<keyword evidence="2" id="KW-0812">Transmembrane</keyword>
<evidence type="ECO:0000256" key="1">
    <source>
        <dbReference type="SAM" id="MobiDB-lite"/>
    </source>
</evidence>
<sequence length="67" mass="7432">MASLVKLVALIGGATVGALIANWLDEQIMERSRKRSEYDRSRYEQGLGPITTTRSGEKISSEEVPHE</sequence>
<proteinExistence type="predicted"/>
<evidence type="ECO:0000256" key="2">
    <source>
        <dbReference type="SAM" id="Phobius"/>
    </source>
</evidence>
<accession>A0A8J3I0B6</accession>
<feature type="compositionally biased region" description="Basic and acidic residues" evidence="1">
    <location>
        <begin position="34"/>
        <end position="43"/>
    </location>
</feature>
<evidence type="ECO:0000313" key="3">
    <source>
        <dbReference type="EMBL" id="GHO43204.1"/>
    </source>
</evidence>
<comment type="caution">
    <text evidence="3">The sequence shown here is derived from an EMBL/GenBank/DDBJ whole genome shotgun (WGS) entry which is preliminary data.</text>
</comment>
<feature type="region of interest" description="Disordered" evidence="1">
    <location>
        <begin position="34"/>
        <end position="67"/>
    </location>
</feature>
<feature type="transmembrane region" description="Helical" evidence="2">
    <location>
        <begin position="6"/>
        <end position="24"/>
    </location>
</feature>
<dbReference type="RefSeq" id="WP_220192689.1">
    <property type="nucleotide sequence ID" value="NZ_BNJF01000001.1"/>
</dbReference>
<protein>
    <submittedName>
        <fullName evidence="3">Uncharacterized protein</fullName>
    </submittedName>
</protein>
<evidence type="ECO:0000313" key="4">
    <source>
        <dbReference type="Proteomes" id="UP000612362"/>
    </source>
</evidence>